<dbReference type="Proteomes" id="UP000254771">
    <property type="component" value="Unassembled WGS sequence"/>
</dbReference>
<protein>
    <recommendedName>
        <fullName evidence="1">DUF2914 domain-containing protein</fullName>
    </recommendedName>
</protein>
<evidence type="ECO:0000313" key="3">
    <source>
        <dbReference type="Proteomes" id="UP000254771"/>
    </source>
</evidence>
<gene>
    <name evidence="2" type="ORF">DIZ78_13990</name>
</gene>
<reference evidence="2 3" key="1">
    <citation type="journal article" date="2018" name="ISME J.">
        <title>Endosymbiont genomes yield clues of tubeworm success.</title>
        <authorList>
            <person name="Li Y."/>
            <person name="Liles M.R."/>
            <person name="Halanych K.M."/>
        </authorList>
    </citation>
    <scope>NUCLEOTIDE SEQUENCE [LARGE SCALE GENOMIC DNA]</scope>
    <source>
        <strain evidence="2">A1462</strain>
    </source>
</reference>
<dbReference type="Pfam" id="PF11141">
    <property type="entry name" value="DUF2914"/>
    <property type="match status" value="1"/>
</dbReference>
<comment type="caution">
    <text evidence="2">The sequence shown here is derived from an EMBL/GenBank/DDBJ whole genome shotgun (WGS) entry which is preliminary data.</text>
</comment>
<sequence>MISFTKEFAFILSRYPQLREKVFGKAKFMCGIKQWRCFLARIYLLVVVSLPAFAEPPDSSPIPDARVARAVFTSGIEAREPLDRMVVLENSATSIYFFTDLRNLQGRKVTHRWEFDGQVISEIPFEVAGPRWRVFSQKTLNPSMLGRWTVVVVDQSGWPLHASIFEYKPAE</sequence>
<accession>A0A370DFB2</accession>
<organism evidence="2 3">
    <name type="scientific">endosymbiont of Escarpia spicata</name>
    <dbReference type="NCBI Taxonomy" id="2200908"/>
    <lineage>
        <taxon>Bacteria</taxon>
        <taxon>Pseudomonadati</taxon>
        <taxon>Pseudomonadota</taxon>
        <taxon>Gammaproteobacteria</taxon>
        <taxon>sulfur-oxidizing symbionts</taxon>
    </lineage>
</organism>
<feature type="domain" description="DUF2914" evidence="1">
    <location>
        <begin position="108"/>
        <end position="166"/>
    </location>
</feature>
<dbReference type="AlphaFoldDB" id="A0A370DFB2"/>
<evidence type="ECO:0000259" key="1">
    <source>
        <dbReference type="Pfam" id="PF11141"/>
    </source>
</evidence>
<proteinExistence type="predicted"/>
<keyword evidence="3" id="KW-1185">Reference proteome</keyword>
<evidence type="ECO:0000313" key="2">
    <source>
        <dbReference type="EMBL" id="RDH83615.1"/>
    </source>
</evidence>
<dbReference type="InterPro" id="IPR022606">
    <property type="entry name" value="DUF2914"/>
</dbReference>
<dbReference type="EMBL" id="QFXE01000018">
    <property type="protein sequence ID" value="RDH83615.1"/>
    <property type="molecule type" value="Genomic_DNA"/>
</dbReference>
<name>A0A370DFB2_9GAMM</name>